<evidence type="ECO:0000313" key="10">
    <source>
        <dbReference type="Proteomes" id="UP000674143"/>
    </source>
</evidence>
<dbReference type="GO" id="GO:0004527">
    <property type="term" value="F:exonuclease activity"/>
    <property type="evidence" value="ECO:0007669"/>
    <property type="project" value="UniProtKB-KW"/>
</dbReference>
<dbReference type="Gene3D" id="3.30.420.10">
    <property type="entry name" value="Ribonuclease H-like superfamily/Ribonuclease H"/>
    <property type="match status" value="1"/>
</dbReference>
<feature type="region of interest" description="Disordered" evidence="7">
    <location>
        <begin position="696"/>
        <end position="719"/>
    </location>
</feature>
<proteinExistence type="inferred from homology"/>
<evidence type="ECO:0000256" key="7">
    <source>
        <dbReference type="SAM" id="MobiDB-lite"/>
    </source>
</evidence>
<feature type="compositionally biased region" description="Low complexity" evidence="7">
    <location>
        <begin position="27"/>
        <end position="45"/>
    </location>
</feature>
<dbReference type="PANTHER" id="PTHR12801">
    <property type="entry name" value="RNA EXONUCLEASE REXO1 / RECO3 FAMILY MEMBER-RELATED"/>
    <property type="match status" value="1"/>
</dbReference>
<evidence type="ECO:0000256" key="4">
    <source>
        <dbReference type="ARBA" id="ARBA00022801"/>
    </source>
</evidence>
<comment type="subcellular location">
    <subcellularLocation>
        <location evidence="1">Nucleus</location>
    </subcellularLocation>
</comment>
<sequence length="957" mass="100724">MPTSCAPGNPSAALGREVAQAARRTRSSSSGSSSVSSSPGKPSGVLCASPLPAVAAVVGATISALATGMKKSRHKKARKEEDAVREAATSPPQSPQHRHPHLLQDAAAAPSLLRQDFSEVELQFQLEQDRAQRSTLAPRDIANLILWSVPTPVPIIESPRIFFIKNKSHVRNAVVIYVNGWSYDEMLCTGVGLPRARGEAHGNGSPRAEATLSFSTDANDTTTAANWRDDHDGSGAPWIKELCSAMLSPVREGRCWARPGRGTGCAGGVQYCPLFIPSTRNELERDLWWRNDAPRRPGTSSVATSSASNHFRPNRSRGGGDGEMMDVSRTSPAVKDARGVGTMFQQAMQVHAKDSGTADGAASAGSSLSAASTPAVASLTLASDAFQQQGHLWQNRSLLQQYALHLPEHAIELQELGFILVPPQESADTAAVNGGGGAGANDGEEEEEKEAWVRFAAPSTPEAAGGTTSATGAVKVVAFDCEMVQVEGGESALARATLFDVLTGSIVLDLLVKPRQRITDYRTRFSGIDAAMLEPVSTTLADCQHALQRIIDTDTFVVGHSLENDFKACKCIPNCYVLDTTRLFPHPAGLPHKNALRFLAQRYLQRRIQQGSHDSAIDAIVSAELTQLKLINGPSFGVRPRVSVLGLIAEAAGSAADGAGEGNGAKRAAEAGPEVQVHLFDDAVTLSALLPVPQRKSTAPAAHGELSGDPESSAPPASSLSFSCIDAVPVRHDEDAMGKAVRALKRRATQLAREAAVVGSGTDGDAARRGAPSFSLFWVQLTQAKVDVVQPPGPPPPTPPTAVGEEEESASVGSTVCTEDRRSADASCAHTAAQFRTVHETNRRVLRIIEASPNESLIVVLTGRCDGEVGGNHLSRAQGTCFAFVKDSSAPGPRAEELAKLTDENNTSALRRASAACTATHGTSLSCPHALATATAEHGCNNTTGMTDNTPAACQPQ</sequence>
<evidence type="ECO:0000256" key="2">
    <source>
        <dbReference type="ARBA" id="ARBA00006357"/>
    </source>
</evidence>
<dbReference type="InterPro" id="IPR013520">
    <property type="entry name" value="Ribonucl_H"/>
</dbReference>
<keyword evidence="10" id="KW-1185">Reference proteome</keyword>
<feature type="region of interest" description="Disordered" evidence="7">
    <location>
        <begin position="1"/>
        <end position="46"/>
    </location>
</feature>
<dbReference type="SMART" id="SM00479">
    <property type="entry name" value="EXOIII"/>
    <property type="match status" value="1"/>
</dbReference>
<organism evidence="9 10">
    <name type="scientific">Leishmania orientalis</name>
    <dbReference type="NCBI Taxonomy" id="2249476"/>
    <lineage>
        <taxon>Eukaryota</taxon>
        <taxon>Discoba</taxon>
        <taxon>Euglenozoa</taxon>
        <taxon>Kinetoplastea</taxon>
        <taxon>Metakinetoplastina</taxon>
        <taxon>Trypanosomatida</taxon>
        <taxon>Trypanosomatidae</taxon>
        <taxon>Leishmaniinae</taxon>
        <taxon>Leishmania</taxon>
    </lineage>
</organism>
<keyword evidence="5" id="KW-0269">Exonuclease</keyword>
<dbReference type="Pfam" id="PF00929">
    <property type="entry name" value="RNase_T"/>
    <property type="match status" value="1"/>
</dbReference>
<dbReference type="AlphaFoldDB" id="A0A836L1N5"/>
<evidence type="ECO:0000256" key="3">
    <source>
        <dbReference type="ARBA" id="ARBA00022722"/>
    </source>
</evidence>
<gene>
    <name evidence="9" type="ORF">LSCM4_06574</name>
</gene>
<dbReference type="KEGG" id="loi:92362425"/>
<dbReference type="EMBL" id="JAFHLR010000010">
    <property type="protein sequence ID" value="KAG5485618.1"/>
    <property type="molecule type" value="Genomic_DNA"/>
</dbReference>
<dbReference type="SUPFAM" id="SSF53098">
    <property type="entry name" value="Ribonuclease H-like"/>
    <property type="match status" value="1"/>
</dbReference>
<evidence type="ECO:0000313" key="9">
    <source>
        <dbReference type="EMBL" id="KAG5485618.1"/>
    </source>
</evidence>
<keyword evidence="3" id="KW-0540">Nuclease</keyword>
<dbReference type="GO" id="GO:0010629">
    <property type="term" value="P:negative regulation of gene expression"/>
    <property type="evidence" value="ECO:0007669"/>
    <property type="project" value="UniProtKB-ARBA"/>
</dbReference>
<dbReference type="FunFam" id="3.30.420.10:FF:000031">
    <property type="entry name" value="RNA exonuclease 1"/>
    <property type="match status" value="1"/>
</dbReference>
<dbReference type="InterPro" id="IPR012337">
    <property type="entry name" value="RNaseH-like_sf"/>
</dbReference>
<dbReference type="GeneID" id="92362425"/>
<comment type="caution">
    <text evidence="9">The sequence shown here is derived from an EMBL/GenBank/DDBJ whole genome shotgun (WGS) entry which is preliminary data.</text>
</comment>
<dbReference type="RefSeq" id="XP_067065202.1">
    <property type="nucleotide sequence ID" value="XM_067208491.1"/>
</dbReference>
<feature type="compositionally biased region" description="Polar residues" evidence="7">
    <location>
        <begin position="298"/>
        <end position="311"/>
    </location>
</feature>
<name>A0A836L1N5_9TRYP</name>
<dbReference type="GO" id="GO:0003676">
    <property type="term" value="F:nucleic acid binding"/>
    <property type="evidence" value="ECO:0007669"/>
    <property type="project" value="InterPro"/>
</dbReference>
<dbReference type="PANTHER" id="PTHR12801:SF115">
    <property type="entry name" value="FI18136P1-RELATED"/>
    <property type="match status" value="1"/>
</dbReference>
<reference evidence="10" key="2">
    <citation type="journal article" date="2021" name="Sci. Data">
        <title>Chromosome-scale genome sequencing, assembly and annotation of six genomes from subfamily Leishmaniinae.</title>
        <authorList>
            <person name="Almutairi H."/>
            <person name="Urbaniak M.D."/>
            <person name="Bates M.D."/>
            <person name="Jariyapan N."/>
            <person name="Kwakye-Nuako G."/>
            <person name="Thomaz Soccol V."/>
            <person name="Al-Salem W.S."/>
            <person name="Dillon R.J."/>
            <person name="Bates P.A."/>
            <person name="Gatherer D."/>
        </authorList>
    </citation>
    <scope>NUCLEOTIDE SEQUENCE [LARGE SCALE GENOMIC DNA]</scope>
</reference>
<feature type="compositionally biased region" description="Pro residues" evidence="7">
    <location>
        <begin position="791"/>
        <end position="800"/>
    </location>
</feature>
<dbReference type="Proteomes" id="UP000674143">
    <property type="component" value="Unassembled WGS sequence"/>
</dbReference>
<evidence type="ECO:0000259" key="8">
    <source>
        <dbReference type="SMART" id="SM00479"/>
    </source>
</evidence>
<reference evidence="10" key="1">
    <citation type="journal article" date="2021" name="Microbiol. Resour. Announc.">
        <title>LGAAP: Leishmaniinae Genome Assembly and Annotation Pipeline.</title>
        <authorList>
            <person name="Almutairi H."/>
            <person name="Urbaniak M.D."/>
            <person name="Bates M.D."/>
            <person name="Jariyapan N."/>
            <person name="Kwakye-Nuako G."/>
            <person name="Thomaz-Soccol V."/>
            <person name="Al-Salem W.S."/>
            <person name="Dillon R.J."/>
            <person name="Bates P.A."/>
            <person name="Gatherer D."/>
        </authorList>
    </citation>
    <scope>NUCLEOTIDE SEQUENCE [LARGE SCALE GENOMIC DNA]</scope>
</reference>
<comment type="similarity">
    <text evidence="2">Belongs to the REXO1/REXO3 family.</text>
</comment>
<dbReference type="SMR" id="A0A836L1N5"/>
<accession>A0A836L1N5</accession>
<dbReference type="InterPro" id="IPR034922">
    <property type="entry name" value="REX1-like_exo"/>
</dbReference>
<evidence type="ECO:0000256" key="6">
    <source>
        <dbReference type="ARBA" id="ARBA00023242"/>
    </source>
</evidence>
<evidence type="ECO:0000256" key="1">
    <source>
        <dbReference type="ARBA" id="ARBA00004123"/>
    </source>
</evidence>
<dbReference type="InterPro" id="IPR047021">
    <property type="entry name" value="REXO1/3/4-like"/>
</dbReference>
<feature type="region of interest" description="Disordered" evidence="7">
    <location>
        <begin position="788"/>
        <end position="808"/>
    </location>
</feature>
<keyword evidence="4" id="KW-0378">Hydrolase</keyword>
<feature type="region of interest" description="Disordered" evidence="7">
    <location>
        <begin position="294"/>
        <end position="334"/>
    </location>
</feature>
<keyword evidence="6" id="KW-0539">Nucleus</keyword>
<evidence type="ECO:0000256" key="5">
    <source>
        <dbReference type="ARBA" id="ARBA00022839"/>
    </source>
</evidence>
<protein>
    <recommendedName>
        <fullName evidence="8">Exonuclease domain-containing protein</fullName>
    </recommendedName>
</protein>
<feature type="domain" description="Exonuclease" evidence="8">
    <location>
        <begin position="475"/>
        <end position="635"/>
    </location>
</feature>
<dbReference type="InterPro" id="IPR036397">
    <property type="entry name" value="RNaseH_sf"/>
</dbReference>
<dbReference type="GO" id="GO:0005634">
    <property type="term" value="C:nucleus"/>
    <property type="evidence" value="ECO:0007669"/>
    <property type="project" value="UniProtKB-SubCell"/>
</dbReference>
<feature type="region of interest" description="Disordered" evidence="7">
    <location>
        <begin position="68"/>
        <end position="100"/>
    </location>
</feature>
<dbReference type="CDD" id="cd06145">
    <property type="entry name" value="REX1_like"/>
    <property type="match status" value="1"/>
</dbReference>